<dbReference type="InterPro" id="IPR046149">
    <property type="entry name" value="DUF6151"/>
</dbReference>
<evidence type="ECO:0000313" key="1">
    <source>
        <dbReference type="EMBL" id="SDE22704.1"/>
    </source>
</evidence>
<dbReference type="Proteomes" id="UP000183685">
    <property type="component" value="Unassembled WGS sequence"/>
</dbReference>
<dbReference type="Pfam" id="PF19648">
    <property type="entry name" value="DUF6151"/>
    <property type="match status" value="1"/>
</dbReference>
<name>A0A1G7B6E9_9PROT</name>
<keyword evidence="2" id="KW-1185">Reference proteome</keyword>
<protein>
    <recommendedName>
        <fullName evidence="3">CENP-V/GFA domain-containing protein</fullName>
    </recommendedName>
</protein>
<accession>A0A1G7B6E9</accession>
<dbReference type="RefSeq" id="WP_068307447.1">
    <property type="nucleotide sequence ID" value="NZ_FNAK01000005.1"/>
</dbReference>
<dbReference type="AlphaFoldDB" id="A0A1G7B6E9"/>
<dbReference type="STRING" id="637679.GCA_001550055_03552"/>
<reference evidence="1 2" key="1">
    <citation type="submission" date="2016-10" db="EMBL/GenBank/DDBJ databases">
        <authorList>
            <person name="de Groot N.N."/>
        </authorList>
    </citation>
    <scope>NUCLEOTIDE SEQUENCE [LARGE SCALE GENOMIC DNA]</scope>
    <source>
        <strain evidence="1 2">CGMCC 1.9109</strain>
    </source>
</reference>
<dbReference type="OrthoDB" id="7268727at2"/>
<gene>
    <name evidence="1" type="ORF">SAMN04488071_2386</name>
</gene>
<proteinExistence type="predicted"/>
<organism evidence="1 2">
    <name type="scientific">Kordiimonas lacus</name>
    <dbReference type="NCBI Taxonomy" id="637679"/>
    <lineage>
        <taxon>Bacteria</taxon>
        <taxon>Pseudomonadati</taxon>
        <taxon>Pseudomonadota</taxon>
        <taxon>Alphaproteobacteria</taxon>
        <taxon>Kordiimonadales</taxon>
        <taxon>Kordiimonadaceae</taxon>
        <taxon>Kordiimonas</taxon>
    </lineage>
</organism>
<sequence>MAQDVKVSCTCGKVKGVIRGLARANSNHVQCPCKGCQSYAHYLDRAGDMMDGVGYSNIFQIDPASYEIHEGHDHLACVRMTPKGPLRWFTDCCKTPLGNTLPKGGIPFIGVLPICTGHKGTDPAVVDMVGPVRAVANEKRPQSFGEKFKTWGMLAHLMRLTIWWRIRGGKSWKPFFDKDTLRPIRKPITISDAEREALEAKVI</sequence>
<evidence type="ECO:0000313" key="2">
    <source>
        <dbReference type="Proteomes" id="UP000183685"/>
    </source>
</evidence>
<dbReference type="EMBL" id="FNAK01000005">
    <property type="protein sequence ID" value="SDE22704.1"/>
    <property type="molecule type" value="Genomic_DNA"/>
</dbReference>
<evidence type="ECO:0008006" key="3">
    <source>
        <dbReference type="Google" id="ProtNLM"/>
    </source>
</evidence>